<accession>A0ABU9B445</accession>
<dbReference type="InterPro" id="IPR050179">
    <property type="entry name" value="Trans_hexapeptide_repeat"/>
</dbReference>
<evidence type="ECO:0000313" key="4">
    <source>
        <dbReference type="Proteomes" id="UP001368500"/>
    </source>
</evidence>
<keyword evidence="2" id="KW-1133">Transmembrane helix</keyword>
<dbReference type="EMBL" id="JBBUTF010000001">
    <property type="protein sequence ID" value="MEK8024391.1"/>
    <property type="molecule type" value="Genomic_DNA"/>
</dbReference>
<protein>
    <submittedName>
        <fullName evidence="3">DapH/DapD/GlmU-related protein</fullName>
    </submittedName>
</protein>
<comment type="similarity">
    <text evidence="1">Belongs to the transferase hexapeptide repeat family.</text>
</comment>
<dbReference type="InterPro" id="IPR011004">
    <property type="entry name" value="Trimer_LpxA-like_sf"/>
</dbReference>
<dbReference type="PANTHER" id="PTHR43300:SF11">
    <property type="entry name" value="ACETYLTRANSFERASE RV3034C-RELATED"/>
    <property type="match status" value="1"/>
</dbReference>
<comment type="caution">
    <text evidence="3">The sequence shown here is derived from an EMBL/GenBank/DDBJ whole genome shotgun (WGS) entry which is preliminary data.</text>
</comment>
<dbReference type="SUPFAM" id="SSF51161">
    <property type="entry name" value="Trimeric LpxA-like enzymes"/>
    <property type="match status" value="1"/>
</dbReference>
<dbReference type="Pfam" id="PF00132">
    <property type="entry name" value="Hexapep"/>
    <property type="match status" value="1"/>
</dbReference>
<feature type="transmembrane region" description="Helical" evidence="2">
    <location>
        <begin position="38"/>
        <end position="61"/>
    </location>
</feature>
<name>A0ABU9B445_9BURK</name>
<dbReference type="PANTHER" id="PTHR43300">
    <property type="entry name" value="ACETYLTRANSFERASE"/>
    <property type="match status" value="1"/>
</dbReference>
<dbReference type="InterPro" id="IPR001451">
    <property type="entry name" value="Hexapep"/>
</dbReference>
<evidence type="ECO:0000256" key="2">
    <source>
        <dbReference type="SAM" id="Phobius"/>
    </source>
</evidence>
<evidence type="ECO:0000313" key="3">
    <source>
        <dbReference type="EMBL" id="MEK8024391.1"/>
    </source>
</evidence>
<keyword evidence="2" id="KW-0472">Membrane</keyword>
<keyword evidence="4" id="KW-1185">Reference proteome</keyword>
<organism evidence="3 4">
    <name type="scientific">Pseudaquabacterium rugosum</name>
    <dbReference type="NCBI Taxonomy" id="2984194"/>
    <lineage>
        <taxon>Bacteria</taxon>
        <taxon>Pseudomonadati</taxon>
        <taxon>Pseudomonadota</taxon>
        <taxon>Betaproteobacteria</taxon>
        <taxon>Burkholderiales</taxon>
        <taxon>Sphaerotilaceae</taxon>
        <taxon>Pseudaquabacterium</taxon>
    </lineage>
</organism>
<sequence>MQANWKDYLLIALVLTPVCAVALGLAAALDLGLRAWLGPWSVAVAIVGFLSAWALGSALALQVLRRLAPVPPGEHAQTSREFARWKALTVVYRLGQGALSPLLPFFLAPWLSRLYGARMGADVAVGGHIDDPYAVSVGAGTVIGNQALVSANALQDGRLLVAPVVIGRGVTIGANAIVMPGVTIGDGALIAAGACVMAHTQVPAGEQWRGNPARKWVALGAVGRAPAAIGTD</sequence>
<evidence type="ECO:0000256" key="1">
    <source>
        <dbReference type="ARBA" id="ARBA00007274"/>
    </source>
</evidence>
<dbReference type="Proteomes" id="UP001368500">
    <property type="component" value="Unassembled WGS sequence"/>
</dbReference>
<reference evidence="3 4" key="1">
    <citation type="submission" date="2024-04" db="EMBL/GenBank/DDBJ databases">
        <title>Novel species of the genus Ideonella isolated from streams.</title>
        <authorList>
            <person name="Lu H."/>
        </authorList>
    </citation>
    <scope>NUCLEOTIDE SEQUENCE [LARGE SCALE GENOMIC DNA]</scope>
    <source>
        <strain evidence="3 4">BYS139W</strain>
    </source>
</reference>
<dbReference type="Gene3D" id="2.160.10.10">
    <property type="entry name" value="Hexapeptide repeat proteins"/>
    <property type="match status" value="1"/>
</dbReference>
<keyword evidence="2" id="KW-0812">Transmembrane</keyword>
<gene>
    <name evidence="3" type="ORF">AACH11_00215</name>
</gene>
<proteinExistence type="inferred from homology"/>